<evidence type="ECO:0000313" key="2">
    <source>
        <dbReference type="EMBL" id="QJQ32377.1"/>
    </source>
</evidence>
<keyword evidence="1" id="KW-0472">Membrane</keyword>
<dbReference type="AlphaFoldDB" id="A0A6M4ATE7"/>
<gene>
    <name evidence="2" type="ORF">GV829_07875</name>
</gene>
<feature type="transmembrane region" description="Helical" evidence="1">
    <location>
        <begin position="79"/>
        <end position="102"/>
    </location>
</feature>
<organism evidence="2 3">
    <name type="scientific">Sphingomonas lacunae</name>
    <dbReference type="NCBI Taxonomy" id="2698828"/>
    <lineage>
        <taxon>Bacteria</taxon>
        <taxon>Pseudomonadati</taxon>
        <taxon>Pseudomonadota</taxon>
        <taxon>Alphaproteobacteria</taxon>
        <taxon>Sphingomonadales</taxon>
        <taxon>Sphingomonadaceae</taxon>
        <taxon>Sphingomonas</taxon>
    </lineage>
</organism>
<keyword evidence="1" id="KW-0812">Transmembrane</keyword>
<sequence>MSGDEDVLARLVRLADERGGDLTNVRALIEQASEAGAERAMMRIGLSDESARDDIAELRQLLAAWRDAKRSAWKAVVDWVVRGFLAILLIGIAVKMGFGAWLK</sequence>
<evidence type="ECO:0000256" key="1">
    <source>
        <dbReference type="SAM" id="Phobius"/>
    </source>
</evidence>
<accession>A0A6M4ATE7</accession>
<protein>
    <submittedName>
        <fullName evidence="2">Uncharacterized protein</fullName>
    </submittedName>
</protein>
<name>A0A6M4ATE7_9SPHN</name>
<dbReference type="RefSeq" id="WP_169945575.1">
    <property type="nucleotide sequence ID" value="NZ_CP053015.1"/>
</dbReference>
<dbReference type="KEGG" id="slan:GV829_07875"/>
<proteinExistence type="predicted"/>
<evidence type="ECO:0000313" key="3">
    <source>
        <dbReference type="Proteomes" id="UP000503018"/>
    </source>
</evidence>
<keyword evidence="3" id="KW-1185">Reference proteome</keyword>
<dbReference type="Proteomes" id="UP000503018">
    <property type="component" value="Chromosome"/>
</dbReference>
<keyword evidence="1" id="KW-1133">Transmembrane helix</keyword>
<dbReference type="Pfam" id="PF19622">
    <property type="entry name" value="DUF6127"/>
    <property type="match status" value="1"/>
</dbReference>
<dbReference type="InterPro" id="IPR046130">
    <property type="entry name" value="DUF6127"/>
</dbReference>
<reference evidence="2 3" key="1">
    <citation type="submission" date="2020-01" db="EMBL/GenBank/DDBJ databases">
        <title>Sphingomonas sp. strain CSW-10.</title>
        <authorList>
            <person name="Chen W.-M."/>
        </authorList>
    </citation>
    <scope>NUCLEOTIDE SEQUENCE [LARGE SCALE GENOMIC DNA]</scope>
    <source>
        <strain evidence="2 3">CSW-10</strain>
    </source>
</reference>
<dbReference type="EMBL" id="CP053015">
    <property type="protein sequence ID" value="QJQ32377.1"/>
    <property type="molecule type" value="Genomic_DNA"/>
</dbReference>